<feature type="compositionally biased region" description="Low complexity" evidence="1">
    <location>
        <begin position="310"/>
        <end position="323"/>
    </location>
</feature>
<evidence type="ECO:0000313" key="5">
    <source>
        <dbReference type="Proteomes" id="UP001058003"/>
    </source>
</evidence>
<feature type="domain" description="Protein kinase" evidence="3">
    <location>
        <begin position="26"/>
        <end position="253"/>
    </location>
</feature>
<dbReference type="Proteomes" id="UP001058003">
    <property type="component" value="Chromosome"/>
</dbReference>
<sequence length="388" mass="41695">MAEETLSLILPNDLSHTPAAYVVDFGQVQRLAGGIRYRLGHHSFSGPVALKTVQDDGAATPRLRRELEVSRFLGTHGGELISKCLGYNFDDSPASSVVSLRGTALARLARDHNAWPLPHAQRMKIITDLLQALSLLELSGIVHGSIGMDTLQWDGTTLQIVDFGHAALCGEYPDGSPAHPGDDIAAAGRVIYCVYTGEPPPDDPAALRAELDDVQDTALRDLLLRRDPVAGLDIDYVFAAEPDRRPTAQTLLDRLQRRPHGVQRPQLVARDEAIRGDFRRLRDRQRKFRVAYRQWAAEQEATSRIPGQRAAGPGTPAATVAAPSPAPRPAPARPAPPRPATSGGSGKVYGRPSTASTLSKAKLQTLAAAAVLLAVVFLVAVTCVGLLR</sequence>
<dbReference type="OrthoDB" id="4028076at2"/>
<feature type="region of interest" description="Disordered" evidence="1">
    <location>
        <begin position="301"/>
        <end position="353"/>
    </location>
</feature>
<name>A0A9Q9ME14_9ACTN</name>
<evidence type="ECO:0000256" key="2">
    <source>
        <dbReference type="SAM" id="Phobius"/>
    </source>
</evidence>
<keyword evidence="2" id="KW-0472">Membrane</keyword>
<keyword evidence="2" id="KW-0812">Transmembrane</keyword>
<dbReference type="EMBL" id="CP073767">
    <property type="protein sequence ID" value="UWZ52734.1"/>
    <property type="molecule type" value="Genomic_DNA"/>
</dbReference>
<reference evidence="4" key="1">
    <citation type="submission" date="2021-04" db="EMBL/GenBank/DDBJ databases">
        <title>Dactylosporangium aurantiacum NRRL B-8018 full assembly.</title>
        <authorList>
            <person name="Hartkoorn R.C."/>
            <person name="Beaudoing E."/>
            <person name="Hot D."/>
        </authorList>
    </citation>
    <scope>NUCLEOTIDE SEQUENCE</scope>
    <source>
        <strain evidence="4">NRRL B-8018</strain>
    </source>
</reference>
<protein>
    <submittedName>
        <fullName evidence="4">Serine/threonine protein kinase</fullName>
    </submittedName>
</protein>
<feature type="compositionally biased region" description="Pro residues" evidence="1">
    <location>
        <begin position="324"/>
        <end position="339"/>
    </location>
</feature>
<evidence type="ECO:0000259" key="3">
    <source>
        <dbReference type="SMART" id="SM00220"/>
    </source>
</evidence>
<dbReference type="InterPro" id="IPR011009">
    <property type="entry name" value="Kinase-like_dom_sf"/>
</dbReference>
<dbReference type="AlphaFoldDB" id="A0A9Q9ME14"/>
<dbReference type="KEGG" id="daur:Daura_39890"/>
<keyword evidence="4" id="KW-0418">Kinase</keyword>
<keyword evidence="4" id="KW-0808">Transferase</keyword>
<proteinExistence type="predicted"/>
<evidence type="ECO:0000256" key="1">
    <source>
        <dbReference type="SAM" id="MobiDB-lite"/>
    </source>
</evidence>
<dbReference type="SUPFAM" id="SSF56112">
    <property type="entry name" value="Protein kinase-like (PK-like)"/>
    <property type="match status" value="1"/>
</dbReference>
<evidence type="ECO:0000313" key="4">
    <source>
        <dbReference type="EMBL" id="UWZ52734.1"/>
    </source>
</evidence>
<dbReference type="GO" id="GO:0004674">
    <property type="term" value="F:protein serine/threonine kinase activity"/>
    <property type="evidence" value="ECO:0007669"/>
    <property type="project" value="UniProtKB-KW"/>
</dbReference>
<keyword evidence="2" id="KW-1133">Transmembrane helix</keyword>
<organism evidence="4 5">
    <name type="scientific">Dactylosporangium aurantiacum</name>
    <dbReference type="NCBI Taxonomy" id="35754"/>
    <lineage>
        <taxon>Bacteria</taxon>
        <taxon>Bacillati</taxon>
        <taxon>Actinomycetota</taxon>
        <taxon>Actinomycetes</taxon>
        <taxon>Micromonosporales</taxon>
        <taxon>Micromonosporaceae</taxon>
        <taxon>Dactylosporangium</taxon>
    </lineage>
</organism>
<dbReference type="GO" id="GO:0005524">
    <property type="term" value="F:ATP binding"/>
    <property type="evidence" value="ECO:0007669"/>
    <property type="project" value="InterPro"/>
</dbReference>
<dbReference type="RefSeq" id="WP_156089531.1">
    <property type="nucleotide sequence ID" value="NZ_CP073767.1"/>
</dbReference>
<keyword evidence="4" id="KW-0723">Serine/threonine-protein kinase</keyword>
<accession>A0A9Q9ME14</accession>
<gene>
    <name evidence="4" type="ORF">Daura_39890</name>
</gene>
<dbReference type="SMART" id="SM00220">
    <property type="entry name" value="S_TKc"/>
    <property type="match status" value="1"/>
</dbReference>
<feature type="transmembrane region" description="Helical" evidence="2">
    <location>
        <begin position="366"/>
        <end position="387"/>
    </location>
</feature>
<keyword evidence="5" id="KW-1185">Reference proteome</keyword>
<dbReference type="Gene3D" id="1.10.510.10">
    <property type="entry name" value="Transferase(Phosphotransferase) domain 1"/>
    <property type="match status" value="1"/>
</dbReference>
<dbReference type="InterPro" id="IPR000719">
    <property type="entry name" value="Prot_kinase_dom"/>
</dbReference>